<keyword evidence="1" id="KW-1133">Transmembrane helix</keyword>
<dbReference type="EMBL" id="CP036298">
    <property type="protein sequence ID" value="QDV27455.1"/>
    <property type="molecule type" value="Genomic_DNA"/>
</dbReference>
<evidence type="ECO:0000313" key="3">
    <source>
        <dbReference type="Proteomes" id="UP000318017"/>
    </source>
</evidence>
<dbReference type="KEGG" id="ahel:Q31a_58440"/>
<feature type="transmembrane region" description="Helical" evidence="1">
    <location>
        <begin position="97"/>
        <end position="118"/>
    </location>
</feature>
<sequence length="147" mass="15156">MVHFETEVGNGAPPRPGPVAGFANQARTLVGDLLELAELQAKLAKADAVEATQAAVRPAVMLVLGACAAIASLPVITLGLANLLGEASSLSIGQSQLLVGCVVAIAALVVVTVSLRKFRGASLRFRRSADELAKNMAWAKAAVRSDR</sequence>
<dbReference type="AlphaFoldDB" id="A0A518GFT7"/>
<keyword evidence="1" id="KW-0472">Membrane</keyword>
<name>A0A518GFT7_9BACT</name>
<reference evidence="2 3" key="1">
    <citation type="submission" date="2019-02" db="EMBL/GenBank/DDBJ databases">
        <title>Deep-cultivation of Planctomycetes and their phenomic and genomic characterization uncovers novel biology.</title>
        <authorList>
            <person name="Wiegand S."/>
            <person name="Jogler M."/>
            <person name="Boedeker C."/>
            <person name="Pinto D."/>
            <person name="Vollmers J."/>
            <person name="Rivas-Marin E."/>
            <person name="Kohn T."/>
            <person name="Peeters S.H."/>
            <person name="Heuer A."/>
            <person name="Rast P."/>
            <person name="Oberbeckmann S."/>
            <person name="Bunk B."/>
            <person name="Jeske O."/>
            <person name="Meyerdierks A."/>
            <person name="Storesund J.E."/>
            <person name="Kallscheuer N."/>
            <person name="Luecker S."/>
            <person name="Lage O.M."/>
            <person name="Pohl T."/>
            <person name="Merkel B.J."/>
            <person name="Hornburger P."/>
            <person name="Mueller R.-W."/>
            <person name="Bruemmer F."/>
            <person name="Labrenz M."/>
            <person name="Spormann A.M."/>
            <person name="Op den Camp H."/>
            <person name="Overmann J."/>
            <person name="Amann R."/>
            <person name="Jetten M.S.M."/>
            <person name="Mascher T."/>
            <person name="Medema M.H."/>
            <person name="Devos D.P."/>
            <person name="Kaster A.-K."/>
            <person name="Ovreas L."/>
            <person name="Rohde M."/>
            <person name="Galperin M.Y."/>
            <person name="Jogler C."/>
        </authorList>
    </citation>
    <scope>NUCLEOTIDE SEQUENCE [LARGE SCALE GENOMIC DNA]</scope>
    <source>
        <strain evidence="2 3">Q31a</strain>
    </source>
</reference>
<accession>A0A518GFT7</accession>
<dbReference type="Pfam" id="PF07332">
    <property type="entry name" value="Phage_holin_3_6"/>
    <property type="match status" value="1"/>
</dbReference>
<dbReference type="InterPro" id="IPR009937">
    <property type="entry name" value="Phage_holin_3_6"/>
</dbReference>
<organism evidence="2 3">
    <name type="scientific">Aureliella helgolandensis</name>
    <dbReference type="NCBI Taxonomy" id="2527968"/>
    <lineage>
        <taxon>Bacteria</taxon>
        <taxon>Pseudomonadati</taxon>
        <taxon>Planctomycetota</taxon>
        <taxon>Planctomycetia</taxon>
        <taxon>Pirellulales</taxon>
        <taxon>Pirellulaceae</taxon>
        <taxon>Aureliella</taxon>
    </lineage>
</organism>
<proteinExistence type="predicted"/>
<protein>
    <recommendedName>
        <fullName evidence="4">Holin-X, holin superfamily III</fullName>
    </recommendedName>
</protein>
<evidence type="ECO:0008006" key="4">
    <source>
        <dbReference type="Google" id="ProtNLM"/>
    </source>
</evidence>
<evidence type="ECO:0000256" key="1">
    <source>
        <dbReference type="SAM" id="Phobius"/>
    </source>
</evidence>
<keyword evidence="3" id="KW-1185">Reference proteome</keyword>
<dbReference type="RefSeq" id="WP_197355784.1">
    <property type="nucleotide sequence ID" value="NZ_CP036298.1"/>
</dbReference>
<feature type="transmembrane region" description="Helical" evidence="1">
    <location>
        <begin position="59"/>
        <end position="85"/>
    </location>
</feature>
<evidence type="ECO:0000313" key="2">
    <source>
        <dbReference type="EMBL" id="QDV27455.1"/>
    </source>
</evidence>
<gene>
    <name evidence="2" type="ORF">Q31a_58440</name>
</gene>
<dbReference type="Proteomes" id="UP000318017">
    <property type="component" value="Chromosome"/>
</dbReference>
<keyword evidence="1" id="KW-0812">Transmembrane</keyword>